<feature type="region of interest" description="Disordered" evidence="1">
    <location>
        <begin position="1"/>
        <end position="35"/>
    </location>
</feature>
<evidence type="ECO:0000256" key="1">
    <source>
        <dbReference type="SAM" id="MobiDB-lite"/>
    </source>
</evidence>
<name>A0A9P6R5T0_9FUNG</name>
<accession>A0A9P6R5T0</accession>
<feature type="region of interest" description="Disordered" evidence="1">
    <location>
        <begin position="285"/>
        <end position="307"/>
    </location>
</feature>
<sequence length="340" mass="38029">MGKDTRDHHHKQRLPYQRAPASIGKLPPMTSRPLTPQEHMKRAFKTFNAMHGYSNQINTNNNNQPYNSHTNSCQGSCNNNYPNYTPGINASATTHPEGTPVYHNHHATTSAKTSNLQSTHRSIPKKSIYNASYPILPIKNPYGADPLSRPEPHYRYNRTKGDYSGSALGTSTCVGLRAQEIPLTTPTQDKLKQGAAFASKFPHPVQNQRLFTPQTKGLSLQIQLQDRSSTVHTPSLQQNIQDPQVQNRLAVVHTPPSRQEISDDLKRDISLQPWWNACLLIPQGNIDEPPHMTNPSYEGNSSGRKGELGNDMWMTQLTPNINPHCVMDLKKGLQTLTHSN</sequence>
<dbReference type="EMBL" id="JAAAIN010000674">
    <property type="protein sequence ID" value="KAG0311832.1"/>
    <property type="molecule type" value="Genomic_DNA"/>
</dbReference>
<protein>
    <submittedName>
        <fullName evidence="2">Uncharacterized protein</fullName>
    </submittedName>
</protein>
<evidence type="ECO:0000313" key="2">
    <source>
        <dbReference type="EMBL" id="KAG0311832.1"/>
    </source>
</evidence>
<gene>
    <name evidence="2" type="ORF">BGZ97_011607</name>
</gene>
<reference evidence="2" key="1">
    <citation type="journal article" date="2020" name="Fungal Divers.">
        <title>Resolving the Mortierellaceae phylogeny through synthesis of multi-gene phylogenetics and phylogenomics.</title>
        <authorList>
            <person name="Vandepol N."/>
            <person name="Liber J."/>
            <person name="Desiro A."/>
            <person name="Na H."/>
            <person name="Kennedy M."/>
            <person name="Barry K."/>
            <person name="Grigoriev I.V."/>
            <person name="Miller A.N."/>
            <person name="O'Donnell K."/>
            <person name="Stajich J.E."/>
            <person name="Bonito G."/>
        </authorList>
    </citation>
    <scope>NUCLEOTIDE SEQUENCE</scope>
    <source>
        <strain evidence="2">NVP60</strain>
    </source>
</reference>
<feature type="compositionally biased region" description="Polar residues" evidence="1">
    <location>
        <begin position="293"/>
        <end position="303"/>
    </location>
</feature>
<dbReference type="AlphaFoldDB" id="A0A9P6R5T0"/>
<keyword evidence="3" id="KW-1185">Reference proteome</keyword>
<proteinExistence type="predicted"/>
<organism evidence="2 3">
    <name type="scientific">Linnemannia gamsii</name>
    <dbReference type="NCBI Taxonomy" id="64522"/>
    <lineage>
        <taxon>Eukaryota</taxon>
        <taxon>Fungi</taxon>
        <taxon>Fungi incertae sedis</taxon>
        <taxon>Mucoromycota</taxon>
        <taxon>Mortierellomycotina</taxon>
        <taxon>Mortierellomycetes</taxon>
        <taxon>Mortierellales</taxon>
        <taxon>Mortierellaceae</taxon>
        <taxon>Linnemannia</taxon>
    </lineage>
</organism>
<evidence type="ECO:0000313" key="3">
    <source>
        <dbReference type="Proteomes" id="UP000823405"/>
    </source>
</evidence>
<comment type="caution">
    <text evidence="2">The sequence shown here is derived from an EMBL/GenBank/DDBJ whole genome shotgun (WGS) entry which is preliminary data.</text>
</comment>
<dbReference type="Proteomes" id="UP000823405">
    <property type="component" value="Unassembled WGS sequence"/>
</dbReference>